<reference evidence="4 5" key="1">
    <citation type="submission" date="2020-07" db="EMBL/GenBank/DDBJ databases">
        <title>Halosimplex pelagicum sp. nov. and Halosimplex rubrum sp. nov., isolated from salted brown alga Laminaria, and emended description of the genus Halosimplex.</title>
        <authorList>
            <person name="Cui H."/>
        </authorList>
    </citation>
    <scope>NUCLEOTIDE SEQUENCE [LARGE SCALE GENOMIC DNA]</scope>
    <source>
        <strain evidence="4 5">R27</strain>
    </source>
</reference>
<name>A0A7D5P872_9EURY</name>
<proteinExistence type="predicted"/>
<dbReference type="InterPro" id="IPR013373">
    <property type="entry name" value="Flagellin/pilin_N_arc"/>
</dbReference>
<evidence type="ECO:0000259" key="3">
    <source>
        <dbReference type="Pfam" id="PF07790"/>
    </source>
</evidence>
<dbReference type="KEGG" id="hrr:HZS55_02050"/>
<accession>A0A7D5P872</accession>
<dbReference type="OrthoDB" id="118020at2157"/>
<organism evidence="4 5">
    <name type="scientific">Halosimplex rubrum</name>
    <dbReference type="NCBI Taxonomy" id="869889"/>
    <lineage>
        <taxon>Archaea</taxon>
        <taxon>Methanobacteriati</taxon>
        <taxon>Methanobacteriota</taxon>
        <taxon>Stenosarchaea group</taxon>
        <taxon>Halobacteria</taxon>
        <taxon>Halobacteriales</taxon>
        <taxon>Haloarculaceae</taxon>
        <taxon>Halosimplex</taxon>
    </lineage>
</organism>
<dbReference type="EMBL" id="CP058910">
    <property type="protein sequence ID" value="QLH76159.1"/>
    <property type="molecule type" value="Genomic_DNA"/>
</dbReference>
<feature type="transmembrane region" description="Helical" evidence="2">
    <location>
        <begin position="69"/>
        <end position="94"/>
    </location>
</feature>
<feature type="domain" description="Archaeal Type IV pilin N-terminal" evidence="3">
    <location>
        <begin position="64"/>
        <end position="144"/>
    </location>
</feature>
<dbReference type="NCBIfam" id="TIGR02537">
    <property type="entry name" value="arch_flag_Nterm"/>
    <property type="match status" value="1"/>
</dbReference>
<protein>
    <submittedName>
        <fullName evidence="4">Type IV pilin</fullName>
    </submittedName>
</protein>
<keyword evidence="2" id="KW-1133">Transmembrane helix</keyword>
<dbReference type="Proteomes" id="UP000509667">
    <property type="component" value="Chromosome"/>
</dbReference>
<feature type="compositionally biased region" description="Basic and acidic residues" evidence="1">
    <location>
        <begin position="48"/>
        <end position="57"/>
    </location>
</feature>
<evidence type="ECO:0000256" key="1">
    <source>
        <dbReference type="SAM" id="MobiDB-lite"/>
    </source>
</evidence>
<gene>
    <name evidence="4" type="ORF">HZS55_02050</name>
</gene>
<feature type="compositionally biased region" description="Polar residues" evidence="1">
    <location>
        <begin position="32"/>
        <end position="46"/>
    </location>
</feature>
<evidence type="ECO:0000313" key="4">
    <source>
        <dbReference type="EMBL" id="QLH76159.1"/>
    </source>
</evidence>
<keyword evidence="2" id="KW-0812">Transmembrane</keyword>
<feature type="region of interest" description="Disordered" evidence="1">
    <location>
        <begin position="25"/>
        <end position="59"/>
    </location>
</feature>
<evidence type="ECO:0000313" key="5">
    <source>
        <dbReference type="Proteomes" id="UP000509667"/>
    </source>
</evidence>
<sequence length="238" mass="24978">MHERDEPTRSSDDFIHGVLERLSWATEHSPRRPTQVQPRRGSNQYEEISAKGQDDHNTVNLSSRAVSPVIANILMVATVVILAATVSVFALGFVDEANQPGPVVGQSSGELLTQDGFDGGIVNITHVAGDTLSASALEIAVDAQGACGKSGRLVNLPASGGDPVPTSEYVRGDDIFDNSYNSVGGPIGEAGGQWQAGETATFRIAGTPCQLDSGDTITVRVVHTPTNSVVIKETLTVT</sequence>
<dbReference type="AlphaFoldDB" id="A0A7D5P872"/>
<keyword evidence="2" id="KW-0472">Membrane</keyword>
<dbReference type="InterPro" id="IPR012859">
    <property type="entry name" value="Pilin_N_archaeal"/>
</dbReference>
<keyword evidence="5" id="KW-1185">Reference proteome</keyword>
<dbReference type="Pfam" id="PF07790">
    <property type="entry name" value="Pilin_N"/>
    <property type="match status" value="1"/>
</dbReference>
<evidence type="ECO:0000256" key="2">
    <source>
        <dbReference type="SAM" id="Phobius"/>
    </source>
</evidence>